<keyword evidence="2" id="KW-1185">Reference proteome</keyword>
<organism evidence="1 2">
    <name type="scientific">Nonomuraea mangrovi</name>
    <dbReference type="NCBI Taxonomy" id="2316207"/>
    <lineage>
        <taxon>Bacteria</taxon>
        <taxon>Bacillati</taxon>
        <taxon>Actinomycetota</taxon>
        <taxon>Actinomycetes</taxon>
        <taxon>Streptosporangiales</taxon>
        <taxon>Streptosporangiaceae</taxon>
        <taxon>Nonomuraea</taxon>
    </lineage>
</organism>
<dbReference type="Proteomes" id="UP001597368">
    <property type="component" value="Unassembled WGS sequence"/>
</dbReference>
<protein>
    <submittedName>
        <fullName evidence="1">Uncharacterized protein</fullName>
    </submittedName>
</protein>
<reference evidence="2" key="1">
    <citation type="journal article" date="2019" name="Int. J. Syst. Evol. Microbiol.">
        <title>The Global Catalogue of Microorganisms (GCM) 10K type strain sequencing project: providing services to taxonomists for standard genome sequencing and annotation.</title>
        <authorList>
            <consortium name="The Broad Institute Genomics Platform"/>
            <consortium name="The Broad Institute Genome Sequencing Center for Infectious Disease"/>
            <person name="Wu L."/>
            <person name="Ma J."/>
        </authorList>
    </citation>
    <scope>NUCLEOTIDE SEQUENCE [LARGE SCALE GENOMIC DNA]</scope>
    <source>
        <strain evidence="2">ICMP 6774ER</strain>
    </source>
</reference>
<gene>
    <name evidence="1" type="ORF">ACFSKW_04080</name>
</gene>
<comment type="caution">
    <text evidence="1">The sequence shown here is derived from an EMBL/GenBank/DDBJ whole genome shotgun (WGS) entry which is preliminary data.</text>
</comment>
<proteinExistence type="predicted"/>
<sequence length="123" mass="13743">MSVPIGDSELQEIETRAQAATPGPWYVRFLDDDAAANLVAISTVPDVGEGKRWPAWNGSEMVAATLVQFPRPYVAGPDDRWDENATFIAHARSDVPRLLAEIRRLRTLLENTHRDDADDDRSK</sequence>
<evidence type="ECO:0000313" key="2">
    <source>
        <dbReference type="Proteomes" id="UP001597368"/>
    </source>
</evidence>
<accession>A0ABW4SMP0</accession>
<evidence type="ECO:0000313" key="1">
    <source>
        <dbReference type="EMBL" id="MFD1930653.1"/>
    </source>
</evidence>
<name>A0ABW4SMP0_9ACTN</name>
<dbReference type="RefSeq" id="WP_379569269.1">
    <property type="nucleotide sequence ID" value="NZ_JBHUFV010000005.1"/>
</dbReference>
<dbReference type="EMBL" id="JBHUFV010000005">
    <property type="protein sequence ID" value="MFD1930653.1"/>
    <property type="molecule type" value="Genomic_DNA"/>
</dbReference>